<dbReference type="PANTHER" id="PTHR33420:SF3">
    <property type="entry name" value="FIMBRIAL SUBUNIT ELFA"/>
    <property type="match status" value="1"/>
</dbReference>
<dbReference type="InterPro" id="IPR000259">
    <property type="entry name" value="Adhesion_dom_fimbrial"/>
</dbReference>
<evidence type="ECO:0000256" key="2">
    <source>
        <dbReference type="ARBA" id="ARBA00006671"/>
    </source>
</evidence>
<dbReference type="OrthoDB" id="6080442at2"/>
<evidence type="ECO:0000256" key="4">
    <source>
        <dbReference type="ARBA" id="ARBA00023263"/>
    </source>
</evidence>
<dbReference type="GO" id="GO:0043709">
    <property type="term" value="P:cell adhesion involved in single-species biofilm formation"/>
    <property type="evidence" value="ECO:0007669"/>
    <property type="project" value="TreeGrafter"/>
</dbReference>
<dbReference type="RefSeq" id="WP_011587424.1">
    <property type="nucleotide sequence ID" value="NC_008260.1"/>
</dbReference>
<dbReference type="EMBL" id="AM286690">
    <property type="protein sequence ID" value="CAL15574.1"/>
    <property type="molecule type" value="Genomic_DNA"/>
</dbReference>
<dbReference type="InterPro" id="IPR036937">
    <property type="entry name" value="Adhesion_dom_fimbrial_sf"/>
</dbReference>
<dbReference type="PANTHER" id="PTHR33420">
    <property type="entry name" value="FIMBRIAL SUBUNIT ELFA-RELATED"/>
    <property type="match status" value="1"/>
</dbReference>
<dbReference type="AlphaFoldDB" id="Q0VTG9"/>
<evidence type="ECO:0000256" key="5">
    <source>
        <dbReference type="SAM" id="SignalP"/>
    </source>
</evidence>
<evidence type="ECO:0000256" key="1">
    <source>
        <dbReference type="ARBA" id="ARBA00004561"/>
    </source>
</evidence>
<dbReference type="InterPro" id="IPR050263">
    <property type="entry name" value="Bact_Fimbrial_Adh_Pro"/>
</dbReference>
<keyword evidence="3 5" id="KW-0732">Signal</keyword>
<name>Q0VTG9_ALCBS</name>
<dbReference type="Gene3D" id="2.60.40.1090">
    <property type="entry name" value="Fimbrial-type adhesion domain"/>
    <property type="match status" value="1"/>
</dbReference>
<feature type="domain" description="Fimbrial-type adhesion" evidence="6">
    <location>
        <begin position="29"/>
        <end position="179"/>
    </location>
</feature>
<dbReference type="GO" id="GO:0009289">
    <property type="term" value="C:pilus"/>
    <property type="evidence" value="ECO:0007669"/>
    <property type="project" value="UniProtKB-SubCell"/>
</dbReference>
<accession>Q0VTG9</accession>
<dbReference type="eggNOG" id="COG3539">
    <property type="taxonomic scope" value="Bacteria"/>
</dbReference>
<reference evidence="7 8" key="1">
    <citation type="journal article" date="2006" name="Nat. Biotechnol.">
        <title>Genome sequence of the ubiquitous hydrocarbon-degrading marine bacterium Alcanivorax borkumensis.</title>
        <authorList>
            <person name="Schneiker S."/>
            <person name="Martins dos Santos V.A.P."/>
            <person name="Bartels D."/>
            <person name="Bekel T."/>
            <person name="Brecht M."/>
            <person name="Buhrmester J."/>
            <person name="Chernikova T.N."/>
            <person name="Denaro R."/>
            <person name="Ferrer M."/>
            <person name="Gertler C."/>
            <person name="Goesmann A."/>
            <person name="Golyshina O.V."/>
            <person name="Kaminski F."/>
            <person name="Khachane A.N."/>
            <person name="Lang S."/>
            <person name="Linke B."/>
            <person name="McHardy A.C."/>
            <person name="Meyer F."/>
            <person name="Nechitaylo T."/>
            <person name="Puehler A."/>
            <person name="Regenhardt D."/>
            <person name="Rupp O."/>
            <person name="Sabirova J.S."/>
            <person name="Selbitschka W."/>
            <person name="Yakimov M.M."/>
            <person name="Timmis K.N."/>
            <person name="Vorhoelter F.-J."/>
            <person name="Weidner S."/>
            <person name="Kaiser O."/>
            <person name="Golyshin P.N."/>
        </authorList>
    </citation>
    <scope>NUCLEOTIDE SEQUENCE [LARGE SCALE GENOMIC DNA]</scope>
    <source>
        <strain evidence="8">ATCC 700651 / DSM 11573 / NCIMB 13689 / SK2</strain>
    </source>
</reference>
<keyword evidence="4" id="KW-0281">Fimbrium</keyword>
<feature type="chain" id="PRO_5004179056" evidence="5">
    <location>
        <begin position="23"/>
        <end position="181"/>
    </location>
</feature>
<dbReference type="STRING" id="393595.ABO_0126"/>
<dbReference type="Proteomes" id="UP000008871">
    <property type="component" value="Chromosome"/>
</dbReference>
<dbReference type="Pfam" id="PF00419">
    <property type="entry name" value="Fimbrial"/>
    <property type="match status" value="1"/>
</dbReference>
<proteinExistence type="inferred from homology"/>
<feature type="signal peptide" evidence="5">
    <location>
        <begin position="1"/>
        <end position="22"/>
    </location>
</feature>
<comment type="subcellular location">
    <subcellularLocation>
        <location evidence="1">Fimbrium</location>
    </subcellularLocation>
</comment>
<dbReference type="KEGG" id="abo:ABO_0126"/>
<gene>
    <name evidence="7" type="primary">fimA</name>
    <name evidence="7" type="ordered locus">ABO_0126</name>
</gene>
<evidence type="ECO:0000259" key="6">
    <source>
        <dbReference type="Pfam" id="PF00419"/>
    </source>
</evidence>
<evidence type="ECO:0000313" key="8">
    <source>
        <dbReference type="Proteomes" id="UP000008871"/>
    </source>
</evidence>
<comment type="similarity">
    <text evidence="2">Belongs to the fimbrial protein family.</text>
</comment>
<evidence type="ECO:0000313" key="7">
    <source>
        <dbReference type="EMBL" id="CAL15574.1"/>
    </source>
</evidence>
<keyword evidence="8" id="KW-1185">Reference proteome</keyword>
<dbReference type="HOGENOM" id="CLU_1500479_0_0_6"/>
<sequence length="181" mass="18319">MNNFTRIISIAAISGISSIAIANTGEVIFNGVVSDTTCTLDVSQQGIAQADNTVTLDPITTAEFLASDTAYKATGFSLVATDAGSATCNLTGKGASVQWTGQLYVGHNILQNIATGGAANVGMQLLESDGTTPVTVNGSPSIIADASGASLDFNVGYAATDATAVTEGQVRSIANYSIVFN</sequence>
<dbReference type="SUPFAM" id="SSF49401">
    <property type="entry name" value="Bacterial adhesins"/>
    <property type="match status" value="1"/>
</dbReference>
<protein>
    <submittedName>
        <fullName evidence="7">Type-1 fimbrial protein, A chain</fullName>
    </submittedName>
</protein>
<dbReference type="InterPro" id="IPR008966">
    <property type="entry name" value="Adhesion_dom_sf"/>
</dbReference>
<organism evidence="7 8">
    <name type="scientific">Alcanivorax borkumensis (strain ATCC 700651 / DSM 11573 / NCIMB 13689 / SK2)</name>
    <dbReference type="NCBI Taxonomy" id="393595"/>
    <lineage>
        <taxon>Bacteria</taxon>
        <taxon>Pseudomonadati</taxon>
        <taxon>Pseudomonadota</taxon>
        <taxon>Gammaproteobacteria</taxon>
        <taxon>Oceanospirillales</taxon>
        <taxon>Alcanivoracaceae</taxon>
        <taxon>Alcanivorax</taxon>
    </lineage>
</organism>
<evidence type="ECO:0000256" key="3">
    <source>
        <dbReference type="ARBA" id="ARBA00022729"/>
    </source>
</evidence>